<accession>A0A6L9JUN1</accession>
<evidence type="ECO:0000313" key="2">
    <source>
        <dbReference type="Proteomes" id="UP000479300"/>
    </source>
</evidence>
<organism evidence="1 2">
    <name type="scientific">Photorhabdus laumondii subsp. laumondii</name>
    <name type="common">Photorhabdus luminescens subsp. laumondii</name>
    <dbReference type="NCBI Taxonomy" id="141679"/>
    <lineage>
        <taxon>Bacteria</taxon>
        <taxon>Pseudomonadati</taxon>
        <taxon>Pseudomonadota</taxon>
        <taxon>Gammaproteobacteria</taxon>
        <taxon>Enterobacterales</taxon>
        <taxon>Morganellaceae</taxon>
        <taxon>Photorhabdus</taxon>
    </lineage>
</organism>
<dbReference type="Proteomes" id="UP000479300">
    <property type="component" value="Unassembled WGS sequence"/>
</dbReference>
<gene>
    <name evidence="1" type="ORF">GPY51_21985</name>
</gene>
<evidence type="ECO:0000313" key="1">
    <source>
        <dbReference type="EMBL" id="NDL41346.1"/>
    </source>
</evidence>
<dbReference type="RefSeq" id="WP_162107727.1">
    <property type="nucleotide sequence ID" value="NZ_CAWPHK010000079.1"/>
</dbReference>
<sequence length="90" mass="10587">MKLTNKDVYLQLVEQKFVQEIIKEYEHLYPFTENSIAVEYNDEFEQCSVWLGFEDQFAIRDAFGNWRQASAEECIALKNGSLRGTMKLIN</sequence>
<name>A0A6L9JUN1_PHOLM</name>
<comment type="caution">
    <text evidence="1">The sequence shown here is derived from an EMBL/GenBank/DDBJ whole genome shotgun (WGS) entry which is preliminary data.</text>
</comment>
<reference evidence="1 2" key="1">
    <citation type="submission" date="2019-12" db="EMBL/GenBank/DDBJ databases">
        <title>Engineering Photorhabdus to improve their lethality against agricultural pests.</title>
        <authorList>
            <person name="Machado R.A.R."/>
        </authorList>
    </citation>
    <scope>NUCLEOTIDE SEQUENCE [LARGE SCALE GENOMIC DNA]</scope>
    <source>
        <strain evidence="1 2">EN01</strain>
    </source>
</reference>
<protein>
    <submittedName>
        <fullName evidence="1">Uncharacterized protein</fullName>
    </submittedName>
</protein>
<dbReference type="AlphaFoldDB" id="A0A6L9JUN1"/>
<dbReference type="EMBL" id="WSFA01000079">
    <property type="protein sequence ID" value="NDL41346.1"/>
    <property type="molecule type" value="Genomic_DNA"/>
</dbReference>
<proteinExistence type="predicted"/>